<proteinExistence type="predicted"/>
<evidence type="ECO:0000313" key="2">
    <source>
        <dbReference type="Proteomes" id="UP000289437"/>
    </source>
</evidence>
<dbReference type="AlphaFoldDB" id="A0A4Q0SZD8"/>
<gene>
    <name evidence="1" type="ORF">GRAN_3492</name>
</gene>
<sequence length="40" mass="4531">MQKGAFWLLVRNAQWMVGSFWTGWVNSSSLTRRMGAAVLS</sequence>
<evidence type="ECO:0000313" key="1">
    <source>
        <dbReference type="EMBL" id="RXH56635.1"/>
    </source>
</evidence>
<reference evidence="1 2" key="1">
    <citation type="submission" date="2018-11" db="EMBL/GenBank/DDBJ databases">
        <authorList>
            <person name="Mardanov A.V."/>
            <person name="Ravin N.V."/>
            <person name="Dedysh S.N."/>
        </authorList>
    </citation>
    <scope>NUCLEOTIDE SEQUENCE [LARGE SCALE GENOMIC DNA]</scope>
    <source>
        <strain evidence="1 2">AF10</strain>
    </source>
</reference>
<dbReference type="EMBL" id="RDSM01000002">
    <property type="protein sequence ID" value="RXH56635.1"/>
    <property type="molecule type" value="Genomic_DNA"/>
</dbReference>
<keyword evidence="2" id="KW-1185">Reference proteome</keyword>
<name>A0A4Q0SZD8_9BACT</name>
<protein>
    <submittedName>
        <fullName evidence="1">Uncharacterized protein</fullName>
    </submittedName>
</protein>
<reference evidence="2" key="2">
    <citation type="submission" date="2019-02" db="EMBL/GenBank/DDBJ databases">
        <title>Granulicella sibirica sp. nov., a psychrotolerant acidobacterium isolated from an organic soil layer in forested tundra, West Siberia.</title>
        <authorList>
            <person name="Oshkin I.Y."/>
            <person name="Kulichevskaya I.S."/>
            <person name="Rijpstra W.I.C."/>
            <person name="Sinninghe Damste J.S."/>
            <person name="Rakitin A.L."/>
            <person name="Ravin N.V."/>
            <person name="Dedysh S.N."/>
        </authorList>
    </citation>
    <scope>NUCLEOTIDE SEQUENCE [LARGE SCALE GENOMIC DNA]</scope>
    <source>
        <strain evidence="2">AF10</strain>
    </source>
</reference>
<comment type="caution">
    <text evidence="1">The sequence shown here is derived from an EMBL/GenBank/DDBJ whole genome shotgun (WGS) entry which is preliminary data.</text>
</comment>
<accession>A0A4Q0SZD8</accession>
<organism evidence="1 2">
    <name type="scientific">Granulicella sibirica</name>
    <dbReference type="NCBI Taxonomy" id="2479048"/>
    <lineage>
        <taxon>Bacteria</taxon>
        <taxon>Pseudomonadati</taxon>
        <taxon>Acidobacteriota</taxon>
        <taxon>Terriglobia</taxon>
        <taxon>Terriglobales</taxon>
        <taxon>Acidobacteriaceae</taxon>
        <taxon>Granulicella</taxon>
    </lineage>
</organism>
<dbReference type="Proteomes" id="UP000289437">
    <property type="component" value="Unassembled WGS sequence"/>
</dbReference>